<dbReference type="Proteomes" id="UP000266841">
    <property type="component" value="Unassembled WGS sequence"/>
</dbReference>
<keyword evidence="3" id="KW-1185">Reference proteome</keyword>
<dbReference type="EMBL" id="AGNL01004136">
    <property type="protein sequence ID" value="EJK73876.1"/>
    <property type="molecule type" value="Genomic_DNA"/>
</dbReference>
<reference evidence="2 3" key="1">
    <citation type="journal article" date="2012" name="Genome Biol.">
        <title>Genome and low-iron response of an oceanic diatom adapted to chronic iron limitation.</title>
        <authorList>
            <person name="Lommer M."/>
            <person name="Specht M."/>
            <person name="Roy A.S."/>
            <person name="Kraemer L."/>
            <person name="Andreson R."/>
            <person name="Gutowska M.A."/>
            <person name="Wolf J."/>
            <person name="Bergner S.V."/>
            <person name="Schilhabel M.B."/>
            <person name="Klostermeier U.C."/>
            <person name="Beiko R.G."/>
            <person name="Rosenstiel P."/>
            <person name="Hippler M."/>
            <person name="Laroche J."/>
        </authorList>
    </citation>
    <scope>NUCLEOTIDE SEQUENCE [LARGE SCALE GENOMIC DNA]</scope>
    <source>
        <strain evidence="2 3">CCMP1005</strain>
    </source>
</reference>
<feature type="region of interest" description="Disordered" evidence="1">
    <location>
        <begin position="1"/>
        <end position="97"/>
    </location>
</feature>
<feature type="compositionally biased region" description="Basic and acidic residues" evidence="1">
    <location>
        <begin position="43"/>
        <end position="53"/>
    </location>
</feature>
<protein>
    <submittedName>
        <fullName evidence="2">Uncharacterized protein</fullName>
    </submittedName>
</protein>
<evidence type="ECO:0000313" key="3">
    <source>
        <dbReference type="Proteomes" id="UP000266841"/>
    </source>
</evidence>
<feature type="compositionally biased region" description="Acidic residues" evidence="1">
    <location>
        <begin position="61"/>
        <end position="86"/>
    </location>
</feature>
<evidence type="ECO:0000313" key="2">
    <source>
        <dbReference type="EMBL" id="EJK73876.1"/>
    </source>
</evidence>
<sequence length="166" mass="18310">MPKRDKTDVSGGSSRPASAQHKSKRNNPDLRDSTDVEPSFAESEAHGQAKAEENGQAESGGGEDIDSDDEDYEETHGDDDDCGYNEEEYKSDPDAYDASLSFDPNRIRCHGQPEYLELGKCLSLFCSRTVPCCTPMTRKFTPKRSYEIPLGLKTFSITSRGNLEGS</sequence>
<evidence type="ECO:0000256" key="1">
    <source>
        <dbReference type="SAM" id="MobiDB-lite"/>
    </source>
</evidence>
<name>K0TJ33_THAOC</name>
<gene>
    <name evidence="2" type="ORF">THAOC_04480</name>
</gene>
<proteinExistence type="predicted"/>
<organism evidence="2 3">
    <name type="scientific">Thalassiosira oceanica</name>
    <name type="common">Marine diatom</name>
    <dbReference type="NCBI Taxonomy" id="159749"/>
    <lineage>
        <taxon>Eukaryota</taxon>
        <taxon>Sar</taxon>
        <taxon>Stramenopiles</taxon>
        <taxon>Ochrophyta</taxon>
        <taxon>Bacillariophyta</taxon>
        <taxon>Coscinodiscophyceae</taxon>
        <taxon>Thalassiosirophycidae</taxon>
        <taxon>Thalassiosirales</taxon>
        <taxon>Thalassiosiraceae</taxon>
        <taxon>Thalassiosira</taxon>
    </lineage>
</organism>
<comment type="caution">
    <text evidence="2">The sequence shown here is derived from an EMBL/GenBank/DDBJ whole genome shotgun (WGS) entry which is preliminary data.</text>
</comment>
<dbReference type="AlphaFoldDB" id="K0TJ33"/>
<accession>K0TJ33</accession>